<feature type="compositionally biased region" description="Low complexity" evidence="16">
    <location>
        <begin position="472"/>
        <end position="503"/>
    </location>
</feature>
<accession>A0A267G736</accession>
<dbReference type="Gene3D" id="3.30.40.10">
    <property type="entry name" value="Zinc/RING finger domain, C3HC4 (zinc finger)"/>
    <property type="match status" value="1"/>
</dbReference>
<dbReference type="GO" id="GO:0005789">
    <property type="term" value="C:endoplasmic reticulum membrane"/>
    <property type="evidence" value="ECO:0007669"/>
    <property type="project" value="UniProtKB-SubCell"/>
</dbReference>
<dbReference type="EMBL" id="NIVC01000509">
    <property type="protein sequence ID" value="PAA81855.1"/>
    <property type="molecule type" value="Genomic_DNA"/>
</dbReference>
<keyword evidence="11" id="KW-0256">Endoplasmic reticulum</keyword>
<dbReference type="PANTHER" id="PTHR22763:SF184">
    <property type="entry name" value="E3 UBIQUITIN-PROTEIN LIGASE SYNOVIOLIN"/>
    <property type="match status" value="1"/>
</dbReference>
<dbReference type="UniPathway" id="UPA00143"/>
<keyword evidence="6" id="KW-0808">Transferase</keyword>
<feature type="transmembrane region" description="Helical" evidence="17">
    <location>
        <begin position="100"/>
        <end position="119"/>
    </location>
</feature>
<evidence type="ECO:0000256" key="3">
    <source>
        <dbReference type="ARBA" id="ARBA00004906"/>
    </source>
</evidence>
<name>A0A267G736_9PLAT</name>
<feature type="transmembrane region" description="Helical" evidence="17">
    <location>
        <begin position="43"/>
        <end position="64"/>
    </location>
</feature>
<gene>
    <name evidence="19" type="ORF">BOX15_Mlig028516g2</name>
</gene>
<keyword evidence="10" id="KW-0833">Ubl conjugation pathway</keyword>
<evidence type="ECO:0000256" key="4">
    <source>
        <dbReference type="ARBA" id="ARBA00010089"/>
    </source>
</evidence>
<dbReference type="CDD" id="cd16479">
    <property type="entry name" value="RING-H2_synoviolin"/>
    <property type="match status" value="1"/>
</dbReference>
<evidence type="ECO:0000256" key="13">
    <source>
        <dbReference type="ARBA" id="ARBA00022989"/>
    </source>
</evidence>
<dbReference type="GO" id="GO:0036503">
    <property type="term" value="P:ERAD pathway"/>
    <property type="evidence" value="ECO:0007669"/>
    <property type="project" value="TreeGrafter"/>
</dbReference>
<keyword evidence="20" id="KW-1185">Reference proteome</keyword>
<evidence type="ECO:0000313" key="20">
    <source>
        <dbReference type="Proteomes" id="UP000215902"/>
    </source>
</evidence>
<dbReference type="GO" id="GO:0016567">
    <property type="term" value="P:protein ubiquitination"/>
    <property type="evidence" value="ECO:0007669"/>
    <property type="project" value="UniProtKB-UniPathway"/>
</dbReference>
<dbReference type="InterPro" id="IPR001841">
    <property type="entry name" value="Znf_RING"/>
</dbReference>
<keyword evidence="8" id="KW-0479">Metal-binding</keyword>
<evidence type="ECO:0000256" key="6">
    <source>
        <dbReference type="ARBA" id="ARBA00022679"/>
    </source>
</evidence>
<dbReference type="GO" id="GO:0043161">
    <property type="term" value="P:proteasome-mediated ubiquitin-dependent protein catabolic process"/>
    <property type="evidence" value="ECO:0007669"/>
    <property type="project" value="TreeGrafter"/>
</dbReference>
<feature type="compositionally biased region" description="Low complexity" evidence="16">
    <location>
        <begin position="541"/>
        <end position="551"/>
    </location>
</feature>
<evidence type="ECO:0000256" key="14">
    <source>
        <dbReference type="ARBA" id="ARBA00023136"/>
    </source>
</evidence>
<dbReference type="SMART" id="SM00184">
    <property type="entry name" value="RING"/>
    <property type="match status" value="1"/>
</dbReference>
<dbReference type="InterPro" id="IPR058051">
    <property type="entry name" value="Znf_RING_synoviolin"/>
</dbReference>
<evidence type="ECO:0000256" key="15">
    <source>
        <dbReference type="PROSITE-ProRule" id="PRU00175"/>
    </source>
</evidence>
<evidence type="ECO:0000256" key="12">
    <source>
        <dbReference type="ARBA" id="ARBA00022833"/>
    </source>
</evidence>
<comment type="catalytic activity">
    <reaction evidence="1">
        <text>S-ubiquitinyl-[E2 ubiquitin-conjugating enzyme]-L-cysteine + [acceptor protein]-L-lysine = [E2 ubiquitin-conjugating enzyme]-L-cysteine + N(6)-ubiquitinyl-[acceptor protein]-L-lysine.</text>
        <dbReference type="EC" id="2.3.2.27"/>
    </reaction>
</comment>
<keyword evidence="13 17" id="KW-1133">Transmembrane helix</keyword>
<keyword evidence="9 15" id="KW-0863">Zinc-finger</keyword>
<feature type="transmembrane region" description="Helical" evidence="17">
    <location>
        <begin position="171"/>
        <end position="188"/>
    </location>
</feature>
<comment type="similarity">
    <text evidence="4">Belongs to the HRD1 family.</text>
</comment>
<protein>
    <recommendedName>
        <fullName evidence="5">RING-type E3 ubiquitin transferase</fullName>
        <ecNumber evidence="5">2.3.2.27</ecNumber>
    </recommendedName>
</protein>
<feature type="domain" description="RING-type" evidence="18">
    <location>
        <begin position="290"/>
        <end position="331"/>
    </location>
</feature>
<evidence type="ECO:0000256" key="7">
    <source>
        <dbReference type="ARBA" id="ARBA00022692"/>
    </source>
</evidence>
<feature type="region of interest" description="Disordered" evidence="16">
    <location>
        <begin position="466"/>
        <end position="580"/>
    </location>
</feature>
<proteinExistence type="inferred from homology"/>
<evidence type="ECO:0000256" key="2">
    <source>
        <dbReference type="ARBA" id="ARBA00004477"/>
    </source>
</evidence>
<dbReference type="STRING" id="282301.A0A267G736"/>
<keyword evidence="14 17" id="KW-0472">Membrane</keyword>
<organism evidence="19 20">
    <name type="scientific">Macrostomum lignano</name>
    <dbReference type="NCBI Taxonomy" id="282301"/>
    <lineage>
        <taxon>Eukaryota</taxon>
        <taxon>Metazoa</taxon>
        <taxon>Spiralia</taxon>
        <taxon>Lophotrochozoa</taxon>
        <taxon>Platyhelminthes</taxon>
        <taxon>Rhabditophora</taxon>
        <taxon>Macrostomorpha</taxon>
        <taxon>Macrostomida</taxon>
        <taxon>Macrostomidae</taxon>
        <taxon>Macrostomum</taxon>
    </lineage>
</organism>
<dbReference type="PROSITE" id="PS50089">
    <property type="entry name" value="ZF_RING_2"/>
    <property type="match status" value="1"/>
</dbReference>
<dbReference type="Proteomes" id="UP000215902">
    <property type="component" value="Unassembled WGS sequence"/>
</dbReference>
<evidence type="ECO:0000256" key="17">
    <source>
        <dbReference type="SAM" id="Phobius"/>
    </source>
</evidence>
<comment type="pathway">
    <text evidence="3">Protein modification; protein ubiquitination.</text>
</comment>
<evidence type="ECO:0000256" key="11">
    <source>
        <dbReference type="ARBA" id="ARBA00022824"/>
    </source>
</evidence>
<dbReference type="InterPro" id="IPR057992">
    <property type="entry name" value="TPR_SYVN1_N"/>
</dbReference>
<dbReference type="EC" id="2.3.2.27" evidence="5"/>
<feature type="transmembrane region" description="Helical" evidence="17">
    <location>
        <begin position="140"/>
        <end position="159"/>
    </location>
</feature>
<evidence type="ECO:0000256" key="9">
    <source>
        <dbReference type="ARBA" id="ARBA00022771"/>
    </source>
</evidence>
<evidence type="ECO:0000256" key="5">
    <source>
        <dbReference type="ARBA" id="ARBA00012483"/>
    </source>
</evidence>
<evidence type="ECO:0000256" key="8">
    <source>
        <dbReference type="ARBA" id="ARBA00022723"/>
    </source>
</evidence>
<dbReference type="PANTHER" id="PTHR22763">
    <property type="entry name" value="RING ZINC FINGER PROTEIN"/>
    <property type="match status" value="1"/>
</dbReference>
<dbReference type="AlphaFoldDB" id="A0A267G736"/>
<evidence type="ECO:0000256" key="1">
    <source>
        <dbReference type="ARBA" id="ARBA00000900"/>
    </source>
</evidence>
<dbReference type="FunFam" id="3.30.40.10:FF:000088">
    <property type="entry name" value="E3 ubiquitin-protein ligase synoviolin"/>
    <property type="match status" value="1"/>
</dbReference>
<comment type="subcellular location">
    <subcellularLocation>
        <location evidence="2">Endoplasmic reticulum membrane</location>
        <topology evidence="2">Multi-pass membrane protein</topology>
    </subcellularLocation>
</comment>
<dbReference type="SUPFAM" id="SSF57850">
    <property type="entry name" value="RING/U-box"/>
    <property type="match status" value="1"/>
</dbReference>
<evidence type="ECO:0000256" key="16">
    <source>
        <dbReference type="SAM" id="MobiDB-lite"/>
    </source>
</evidence>
<dbReference type="Pfam" id="PF25563">
    <property type="entry name" value="TPR_SYVN1_N"/>
    <property type="match status" value="1"/>
</dbReference>
<evidence type="ECO:0000313" key="19">
    <source>
        <dbReference type="EMBL" id="PAA81855.1"/>
    </source>
</evidence>
<comment type="caution">
    <text evidence="19">The sequence shown here is derived from an EMBL/GenBank/DDBJ whole genome shotgun (WGS) entry which is preliminary data.</text>
</comment>
<keyword evidence="7 17" id="KW-0812">Transmembrane</keyword>
<dbReference type="InterPro" id="IPR013083">
    <property type="entry name" value="Znf_RING/FYVE/PHD"/>
</dbReference>
<reference evidence="19 20" key="1">
    <citation type="submission" date="2017-06" db="EMBL/GenBank/DDBJ databases">
        <title>A platform for efficient transgenesis in Macrostomum lignano, a flatworm model organism for stem cell research.</title>
        <authorList>
            <person name="Berezikov E."/>
        </authorList>
    </citation>
    <scope>NUCLEOTIDE SEQUENCE [LARGE SCALE GENOMIC DNA]</scope>
    <source>
        <strain evidence="19">DV1</strain>
        <tissue evidence="19">Whole organism</tissue>
    </source>
</reference>
<sequence length="580" mass="63673">MRTFALSSLSFALTILVFGNAFFQKKQFYPSIVYLTKSNSSTAVLYLQGIVLIYLLGKTIARIFFGQLRPTEVEHLIERGWYAITETCLAFAAFRDDLSFRFFTMFTLLLFIKCFHWLAEDRVDFMERSPVITRVFHLRAMGVLTCLCLLDAAFIRYAYRTTLARGASVQLVFGFEYAILFVFALGVWQKYILHAIDSRSDEPWDRKAILMLWGELVLSAASLLLYAMFIFIMLRVHAFPLFAIRPAYTAFRSFKLALSDMVLSRRAIRIMQQRYPDATAEDLSSSDNVCIICREEMLPDTGCKKLPCGHIFHSNCLRSWFQRQQTCPTCRMDVLRDNQQQQQQQQQQQPPAAAAAAAAAPSAPSSASADSQAAAAAASGSAAASSSPPAAFFLPSADFSASIPAAPAPLLPDDLKQLSEAELRRMEAWNREALERRVEHLQRISALLDAAVLQMGQYTQLMARIGPPPPLAEDSQAGASAAAASAPAAGSAAEATANSTSSSTKPAVKSENWSPEPAASQPASTAKPESPSVVDDKPDLTGSGSASSATAPDQSEIRRRRLLHLSSRDGLKAEDEDSLD</sequence>
<keyword evidence="12" id="KW-0862">Zinc</keyword>
<dbReference type="Pfam" id="PF13639">
    <property type="entry name" value="zf-RING_2"/>
    <property type="match status" value="1"/>
</dbReference>
<evidence type="ECO:0000259" key="18">
    <source>
        <dbReference type="PROSITE" id="PS50089"/>
    </source>
</evidence>
<feature type="region of interest" description="Disordered" evidence="16">
    <location>
        <begin position="341"/>
        <end position="367"/>
    </location>
</feature>
<dbReference type="GO" id="GO:0061630">
    <property type="term" value="F:ubiquitin protein ligase activity"/>
    <property type="evidence" value="ECO:0007669"/>
    <property type="project" value="UniProtKB-EC"/>
</dbReference>
<evidence type="ECO:0000256" key="10">
    <source>
        <dbReference type="ARBA" id="ARBA00022786"/>
    </source>
</evidence>
<feature type="transmembrane region" description="Helical" evidence="17">
    <location>
        <begin position="209"/>
        <end position="234"/>
    </location>
</feature>
<dbReference type="GO" id="GO:0008270">
    <property type="term" value="F:zinc ion binding"/>
    <property type="evidence" value="ECO:0007669"/>
    <property type="project" value="UniProtKB-KW"/>
</dbReference>
<dbReference type="InterPro" id="IPR050731">
    <property type="entry name" value="HRD1_E3_ubiq-ligases"/>
</dbReference>
<dbReference type="OrthoDB" id="7759664at2759"/>